<sequence>MAQAATFIEANQTWAGPLLALLAFGESLVFIGFLIPATAMLLLAGTLVGNGALPVVSTILWLVAGAILGDAISYWLGRWCGPALLQRRPLCNHRRSVARARLFFMRYGFMSIFLGRFLGPVRSTIPLVAGMMRMRERSFQIANASSAVIWVLALLAPGYLVAKGSAAAGLAAGEQMAAMITVIIVLSVAGVWLGGRMLSSARRRRGR</sequence>
<evidence type="ECO:0000256" key="2">
    <source>
        <dbReference type="ARBA" id="ARBA00010792"/>
    </source>
</evidence>
<dbReference type="InterPro" id="IPR032818">
    <property type="entry name" value="DedA-like"/>
</dbReference>
<dbReference type="Pfam" id="PF09335">
    <property type="entry name" value="VTT_dom"/>
    <property type="match status" value="1"/>
</dbReference>
<keyword evidence="6 7" id="KW-0472">Membrane</keyword>
<dbReference type="AlphaFoldDB" id="A0A556AJQ8"/>
<evidence type="ECO:0000313" key="9">
    <source>
        <dbReference type="EMBL" id="TSH93132.1"/>
    </source>
</evidence>
<feature type="transmembrane region" description="Helical" evidence="7">
    <location>
        <begin position="176"/>
        <end position="195"/>
    </location>
</feature>
<accession>A0A556AJQ8</accession>
<name>A0A556AJQ8_9BURK</name>
<keyword evidence="10" id="KW-1185">Reference proteome</keyword>
<dbReference type="Proteomes" id="UP000318405">
    <property type="component" value="Unassembled WGS sequence"/>
</dbReference>
<feature type="transmembrane region" description="Helical" evidence="7">
    <location>
        <begin position="55"/>
        <end position="77"/>
    </location>
</feature>
<dbReference type="OrthoDB" id="9780918at2"/>
<evidence type="ECO:0000259" key="8">
    <source>
        <dbReference type="Pfam" id="PF09335"/>
    </source>
</evidence>
<feature type="transmembrane region" description="Helical" evidence="7">
    <location>
        <begin position="20"/>
        <end position="43"/>
    </location>
</feature>
<keyword evidence="3 7" id="KW-1003">Cell membrane</keyword>
<protein>
    <submittedName>
        <fullName evidence="9">DedA family protein</fullName>
    </submittedName>
</protein>
<keyword evidence="5 7" id="KW-1133">Transmembrane helix</keyword>
<reference evidence="9 10" key="1">
    <citation type="submission" date="2019-07" db="EMBL/GenBank/DDBJ databases">
        <title>Qingshengfaniella alkalisoli gen. nov., sp. nov., isolated from saline soil.</title>
        <authorList>
            <person name="Xu L."/>
            <person name="Huang X.-X."/>
            <person name="Sun J.-Q."/>
        </authorList>
    </citation>
    <scope>NUCLEOTIDE SEQUENCE [LARGE SCALE GENOMIC DNA]</scope>
    <source>
        <strain evidence="9 10">DSM 27279</strain>
    </source>
</reference>
<dbReference type="PANTHER" id="PTHR30353">
    <property type="entry name" value="INNER MEMBRANE PROTEIN DEDA-RELATED"/>
    <property type="match status" value="1"/>
</dbReference>
<evidence type="ECO:0000256" key="1">
    <source>
        <dbReference type="ARBA" id="ARBA00004651"/>
    </source>
</evidence>
<dbReference type="PANTHER" id="PTHR30353:SF15">
    <property type="entry name" value="INNER MEMBRANE PROTEIN YABI"/>
    <property type="match status" value="1"/>
</dbReference>
<evidence type="ECO:0000256" key="5">
    <source>
        <dbReference type="ARBA" id="ARBA00022989"/>
    </source>
</evidence>
<keyword evidence="4 7" id="KW-0812">Transmembrane</keyword>
<evidence type="ECO:0000256" key="4">
    <source>
        <dbReference type="ARBA" id="ARBA00022692"/>
    </source>
</evidence>
<comment type="caution">
    <text evidence="9">The sequence shown here is derived from an EMBL/GenBank/DDBJ whole genome shotgun (WGS) entry which is preliminary data.</text>
</comment>
<dbReference type="EMBL" id="VLTJ01000029">
    <property type="protein sequence ID" value="TSH93132.1"/>
    <property type="molecule type" value="Genomic_DNA"/>
</dbReference>
<evidence type="ECO:0000256" key="7">
    <source>
        <dbReference type="RuleBase" id="RU367016"/>
    </source>
</evidence>
<feature type="transmembrane region" description="Helical" evidence="7">
    <location>
        <begin position="139"/>
        <end position="156"/>
    </location>
</feature>
<proteinExistence type="inferred from homology"/>
<dbReference type="InterPro" id="IPR032816">
    <property type="entry name" value="VTT_dom"/>
</dbReference>
<dbReference type="GO" id="GO:0005886">
    <property type="term" value="C:plasma membrane"/>
    <property type="evidence" value="ECO:0007669"/>
    <property type="project" value="UniProtKB-SubCell"/>
</dbReference>
<evidence type="ECO:0000256" key="3">
    <source>
        <dbReference type="ARBA" id="ARBA00022475"/>
    </source>
</evidence>
<comment type="similarity">
    <text evidence="2 7">Belongs to the DedA family.</text>
</comment>
<comment type="subcellular location">
    <subcellularLocation>
        <location evidence="1 7">Cell membrane</location>
        <topology evidence="1 7">Multi-pass membrane protein</topology>
    </subcellularLocation>
</comment>
<evidence type="ECO:0000313" key="10">
    <source>
        <dbReference type="Proteomes" id="UP000318405"/>
    </source>
</evidence>
<evidence type="ECO:0000256" key="6">
    <source>
        <dbReference type="ARBA" id="ARBA00023136"/>
    </source>
</evidence>
<organism evidence="9 10">
    <name type="scientific">Verticiella sediminum</name>
    <dbReference type="NCBI Taxonomy" id="1247510"/>
    <lineage>
        <taxon>Bacteria</taxon>
        <taxon>Pseudomonadati</taxon>
        <taxon>Pseudomonadota</taxon>
        <taxon>Betaproteobacteria</taxon>
        <taxon>Burkholderiales</taxon>
        <taxon>Alcaligenaceae</taxon>
        <taxon>Verticiella</taxon>
    </lineage>
</organism>
<feature type="domain" description="VTT" evidence="8">
    <location>
        <begin position="35"/>
        <end position="159"/>
    </location>
</feature>
<gene>
    <name evidence="9" type="ORF">FOZ76_16260</name>
</gene>